<dbReference type="InterPro" id="IPR000719">
    <property type="entry name" value="Prot_kinase_dom"/>
</dbReference>
<gene>
    <name evidence="3" type="ORF">Pmar_PMAR015576</name>
</gene>
<evidence type="ECO:0000313" key="3">
    <source>
        <dbReference type="EMBL" id="EER11869.1"/>
    </source>
</evidence>
<accession>C5KUI2</accession>
<evidence type="ECO:0000313" key="4">
    <source>
        <dbReference type="Proteomes" id="UP000007800"/>
    </source>
</evidence>
<dbReference type="GeneID" id="9060623"/>
<evidence type="ECO:0000256" key="1">
    <source>
        <dbReference type="SAM" id="MobiDB-lite"/>
    </source>
</evidence>
<dbReference type="InterPro" id="IPR011989">
    <property type="entry name" value="ARM-like"/>
</dbReference>
<feature type="compositionally biased region" description="Low complexity" evidence="1">
    <location>
        <begin position="631"/>
        <end position="644"/>
    </location>
</feature>
<dbReference type="PANTHER" id="PTHR12984">
    <property type="entry name" value="SCY1-RELATED S/T PROTEIN KINASE-LIKE"/>
    <property type="match status" value="1"/>
</dbReference>
<dbReference type="AlphaFoldDB" id="C5KUI2"/>
<dbReference type="InterPro" id="IPR016024">
    <property type="entry name" value="ARM-type_fold"/>
</dbReference>
<dbReference type="SUPFAM" id="SSF48371">
    <property type="entry name" value="ARM repeat"/>
    <property type="match status" value="1"/>
</dbReference>
<dbReference type="Proteomes" id="UP000007800">
    <property type="component" value="Unassembled WGS sequence"/>
</dbReference>
<dbReference type="InterPro" id="IPR011009">
    <property type="entry name" value="Kinase-like_dom_sf"/>
</dbReference>
<keyword evidence="4" id="KW-1185">Reference proteome</keyword>
<name>C5KUI2_PERM5</name>
<dbReference type="Gene3D" id="3.30.200.20">
    <property type="entry name" value="Phosphorylase Kinase, domain 1"/>
    <property type="match status" value="1"/>
</dbReference>
<dbReference type="Pfam" id="PF00069">
    <property type="entry name" value="Pkinase"/>
    <property type="match status" value="1"/>
</dbReference>
<dbReference type="PANTHER" id="PTHR12984:SF6">
    <property type="entry name" value="SCY1-LIKE PROTEIN 2"/>
    <property type="match status" value="1"/>
</dbReference>
<dbReference type="SUPFAM" id="SSF56112">
    <property type="entry name" value="Protein kinase-like (PK-like)"/>
    <property type="match status" value="1"/>
</dbReference>
<dbReference type="EMBL" id="GG676258">
    <property type="protein sequence ID" value="EER11869.1"/>
    <property type="molecule type" value="Genomic_DNA"/>
</dbReference>
<feature type="domain" description="Protein kinase" evidence="2">
    <location>
        <begin position="43"/>
        <end position="322"/>
    </location>
</feature>
<organism evidence="4">
    <name type="scientific">Perkinsus marinus (strain ATCC 50983 / TXsc)</name>
    <dbReference type="NCBI Taxonomy" id="423536"/>
    <lineage>
        <taxon>Eukaryota</taxon>
        <taxon>Sar</taxon>
        <taxon>Alveolata</taxon>
        <taxon>Perkinsozoa</taxon>
        <taxon>Perkinsea</taxon>
        <taxon>Perkinsida</taxon>
        <taxon>Perkinsidae</taxon>
        <taxon>Perkinsus</taxon>
    </lineage>
</organism>
<protein>
    <recommendedName>
        <fullName evidence="2">Protein kinase domain-containing protein</fullName>
    </recommendedName>
</protein>
<proteinExistence type="predicted"/>
<evidence type="ECO:0000259" key="2">
    <source>
        <dbReference type="PROSITE" id="PS50011"/>
    </source>
</evidence>
<dbReference type="RefSeq" id="XP_002780074.1">
    <property type="nucleotide sequence ID" value="XM_002780028.1"/>
</dbReference>
<dbReference type="OMA" id="KQSQGMP"/>
<dbReference type="Gene3D" id="1.25.10.10">
    <property type="entry name" value="Leucine-rich Repeat Variant"/>
    <property type="match status" value="1"/>
</dbReference>
<feature type="compositionally biased region" description="Low complexity" evidence="1">
    <location>
        <begin position="562"/>
        <end position="573"/>
    </location>
</feature>
<dbReference type="InParanoid" id="C5KUI2"/>
<dbReference type="Gene3D" id="1.10.510.10">
    <property type="entry name" value="Transferase(Phosphotransferase) domain 1"/>
    <property type="match status" value="1"/>
</dbReference>
<sequence>MFNNVLNYLTSNKLVSSYQVDKDPACYGNELRWKLYNAKRPKSSVTAPMGGGPAGDDTCLTVFLFEKKTLDTKQYPKDYRNRILSSLNKEATVLQRLRHPNILSVIDPLSDDRQSMAFVTRRVTQTLGTILATDRKQLSVIEIQTGLLDVASALEFLHHANTCHLGLCPSAIFITPNGRWVLGGMAYSQSPVEPGKMVPCQVKFRGIGGMAGGMVLNEPPIRYAAPEMTTGYSSSCGQCSDVFSFGLIAYELFSRDRQPLLSRVTPGADPTVHQREIQRALPLKQGDNQIDNALLFTLLQSMTVLEPTRRCTMEAFLSSEYFNDINIKALRFLETLSEKDDAARIAFLRECVTILIRNLDLFINNITANDASEVLVPFVLRCIELKEDTIIQEVFTRLPLLQRRFEYTTLQHVLLPRMLRMLTDANEGVSTRIRCLIIKCIQEMLPVLDNTTVVGVLLKALTETTGTDGSAQIVAALGDIYEKISENLGAKLSATKVLPCALPLMANENLSYEQWSRINTIVSGMVERVANWREKDYRHRTDAGREASAALGGSAPPPPPLSSRKSTSSAGSSGPVDFDTLLMGAAVPSGASLSSHRPSRAAPPPPVQPIRPVDEFPFAPMKNRKNENFAPPSSTSSFTSSSSPEIPQNDLLGGATKNTSVDLLSSGADDFCFAPPKQSSQLATIDLANLYSQNAPTKISQNFDTGMSRFVSANGTKTGADPKRFGVRNLGDEDPFAGLL</sequence>
<dbReference type="InterPro" id="IPR051177">
    <property type="entry name" value="CIK-Related_Protein"/>
</dbReference>
<reference evidence="3 4" key="1">
    <citation type="submission" date="2008-07" db="EMBL/GenBank/DDBJ databases">
        <authorList>
            <person name="El-Sayed N."/>
            <person name="Caler E."/>
            <person name="Inman J."/>
            <person name="Amedeo P."/>
            <person name="Hass B."/>
            <person name="Wortman J."/>
        </authorList>
    </citation>
    <scope>NUCLEOTIDE SEQUENCE [LARGE SCALE GENOMIC DNA]</scope>
    <source>
        <strain evidence="4">ATCC 50983 / TXsc</strain>
    </source>
</reference>
<dbReference type="PROSITE" id="PS50011">
    <property type="entry name" value="PROTEIN_KINASE_DOM"/>
    <property type="match status" value="1"/>
</dbReference>
<dbReference type="OrthoDB" id="79687at2759"/>
<feature type="region of interest" description="Disordered" evidence="1">
    <location>
        <begin position="540"/>
        <end position="654"/>
    </location>
</feature>
<dbReference type="GO" id="GO:0005524">
    <property type="term" value="F:ATP binding"/>
    <property type="evidence" value="ECO:0007669"/>
    <property type="project" value="InterPro"/>
</dbReference>
<dbReference type="GO" id="GO:0004672">
    <property type="term" value="F:protein kinase activity"/>
    <property type="evidence" value="ECO:0007669"/>
    <property type="project" value="InterPro"/>
</dbReference>